<dbReference type="GO" id="GO:0006270">
    <property type="term" value="P:DNA replication initiation"/>
    <property type="evidence" value="ECO:0007669"/>
    <property type="project" value="TreeGrafter"/>
</dbReference>
<dbReference type="Pfam" id="PF00533">
    <property type="entry name" value="BRCT"/>
    <property type="match status" value="2"/>
</dbReference>
<evidence type="ECO:0000313" key="5">
    <source>
        <dbReference type="Proteomes" id="UP000054560"/>
    </source>
</evidence>
<keyword evidence="5" id="KW-1185">Reference proteome</keyword>
<feature type="domain" description="BRCT" evidence="3">
    <location>
        <begin position="204"/>
        <end position="293"/>
    </location>
</feature>
<evidence type="ECO:0000259" key="3">
    <source>
        <dbReference type="PROSITE" id="PS50172"/>
    </source>
</evidence>
<dbReference type="SUPFAM" id="SSF52113">
    <property type="entry name" value="BRCT domain"/>
    <property type="match status" value="3"/>
</dbReference>
<name>A0A0L0FUR1_9EUKA</name>
<evidence type="ECO:0000256" key="2">
    <source>
        <dbReference type="SAM" id="MobiDB-lite"/>
    </source>
</evidence>
<evidence type="ECO:0000256" key="1">
    <source>
        <dbReference type="ARBA" id="ARBA00022737"/>
    </source>
</evidence>
<dbReference type="AlphaFoldDB" id="A0A0L0FUR1"/>
<feature type="domain" description="BRCT" evidence="3">
    <location>
        <begin position="107"/>
        <end position="178"/>
    </location>
</feature>
<dbReference type="EMBL" id="KQ242155">
    <property type="protein sequence ID" value="KNC80409.1"/>
    <property type="molecule type" value="Genomic_DNA"/>
</dbReference>
<dbReference type="Gene3D" id="3.40.50.10190">
    <property type="entry name" value="BRCT domain"/>
    <property type="match status" value="3"/>
</dbReference>
<dbReference type="RefSeq" id="XP_014154311.1">
    <property type="nucleotide sequence ID" value="XM_014298836.1"/>
</dbReference>
<dbReference type="SMART" id="SM00292">
    <property type="entry name" value="BRCT"/>
    <property type="match status" value="3"/>
</dbReference>
<dbReference type="OrthoDB" id="251770at2759"/>
<dbReference type="PANTHER" id="PTHR13561">
    <property type="entry name" value="DNA REPLICATION REGULATOR DPB11-RELATED"/>
    <property type="match status" value="1"/>
</dbReference>
<dbReference type="STRING" id="667725.A0A0L0FUR1"/>
<accession>A0A0L0FUR1</accession>
<dbReference type="GO" id="GO:0007095">
    <property type="term" value="P:mitotic G2 DNA damage checkpoint signaling"/>
    <property type="evidence" value="ECO:0007669"/>
    <property type="project" value="TreeGrafter"/>
</dbReference>
<keyword evidence="1" id="KW-0677">Repeat</keyword>
<evidence type="ECO:0000313" key="4">
    <source>
        <dbReference type="EMBL" id="KNC80409.1"/>
    </source>
</evidence>
<protein>
    <recommendedName>
        <fullName evidence="3">BRCT domain-containing protein</fullName>
    </recommendedName>
</protein>
<dbReference type="InterPro" id="IPR036420">
    <property type="entry name" value="BRCT_dom_sf"/>
</dbReference>
<sequence>MAYRGLTFFVYSDDAERHYRAHSAWHTEMNNARAVVCMVELSEAPDRTNLEPARIVHIVEDFESSLFETIMRTRAREERVVGPECAMDCLLDEVPELPHTPTFNLCLRGITVCCTGIALQDRKVLHNKIQWLGGTAQAALNKQCNYLVAGGNSTTDKIKMAIKWAIPVVKTTFVDCIWDSSTKKDEIITKIMISEWAETHRSQLETPVLHGVRVTVSGLSNSARAEVKMRVDRLGGQYFGDLNAACSVLIAPAAKSNKKQDFARKHRIPIVYPNWLESCEKHRSCVGTSQYQVGKPELSEPLNKIPNTFEEKKHQISPTKRKNKLTAGAESGTRKERRLQPQMACARSRKISTQKLELVTDAEGACVAEKESRCLGSTYIYFSGIKDTPRMLNLRQILIANGGTRLSRLSNTVTHVIIGGIEKPDLRQLIAMEDPPVLVTAAWLVHCHLEERFVPTGDYELKLNATEGAAGIDIMGSDTCFDVPG</sequence>
<dbReference type="GeneID" id="25907732"/>
<dbReference type="PROSITE" id="PS50172">
    <property type="entry name" value="BRCT"/>
    <property type="match status" value="3"/>
</dbReference>
<dbReference type="CDD" id="cd17731">
    <property type="entry name" value="BRCT_TopBP1_rpt2_like"/>
    <property type="match status" value="2"/>
</dbReference>
<organism evidence="4 5">
    <name type="scientific">Sphaeroforma arctica JP610</name>
    <dbReference type="NCBI Taxonomy" id="667725"/>
    <lineage>
        <taxon>Eukaryota</taxon>
        <taxon>Ichthyosporea</taxon>
        <taxon>Ichthyophonida</taxon>
        <taxon>Sphaeroforma</taxon>
    </lineage>
</organism>
<dbReference type="GO" id="GO:0033314">
    <property type="term" value="P:mitotic DNA replication checkpoint signaling"/>
    <property type="evidence" value="ECO:0007669"/>
    <property type="project" value="TreeGrafter"/>
</dbReference>
<feature type="domain" description="BRCT" evidence="3">
    <location>
        <begin position="370"/>
        <end position="461"/>
    </location>
</feature>
<dbReference type="PANTHER" id="PTHR13561:SF20">
    <property type="entry name" value="DNA TOPOISOMERASE 2-BINDING PROTEIN 1"/>
    <property type="match status" value="1"/>
</dbReference>
<proteinExistence type="predicted"/>
<reference evidence="4 5" key="1">
    <citation type="submission" date="2011-02" db="EMBL/GenBank/DDBJ databases">
        <title>The Genome Sequence of Sphaeroforma arctica JP610.</title>
        <authorList>
            <consortium name="The Broad Institute Genome Sequencing Platform"/>
            <person name="Russ C."/>
            <person name="Cuomo C."/>
            <person name="Young S.K."/>
            <person name="Zeng Q."/>
            <person name="Gargeya S."/>
            <person name="Alvarado L."/>
            <person name="Berlin A."/>
            <person name="Chapman S.B."/>
            <person name="Chen Z."/>
            <person name="Freedman E."/>
            <person name="Gellesch M."/>
            <person name="Goldberg J."/>
            <person name="Griggs A."/>
            <person name="Gujja S."/>
            <person name="Heilman E."/>
            <person name="Heiman D."/>
            <person name="Howarth C."/>
            <person name="Mehta T."/>
            <person name="Neiman D."/>
            <person name="Pearson M."/>
            <person name="Roberts A."/>
            <person name="Saif S."/>
            <person name="Shea T."/>
            <person name="Shenoy N."/>
            <person name="Sisk P."/>
            <person name="Stolte C."/>
            <person name="Sykes S."/>
            <person name="White J."/>
            <person name="Yandava C."/>
            <person name="Burger G."/>
            <person name="Gray M.W."/>
            <person name="Holland P.W.H."/>
            <person name="King N."/>
            <person name="Lang F.B.F."/>
            <person name="Roger A.J."/>
            <person name="Ruiz-Trillo I."/>
            <person name="Haas B."/>
            <person name="Nusbaum C."/>
            <person name="Birren B."/>
        </authorList>
    </citation>
    <scope>NUCLEOTIDE SEQUENCE [LARGE SCALE GENOMIC DNA]</scope>
    <source>
        <strain evidence="4 5">JP610</strain>
    </source>
</reference>
<dbReference type="InterPro" id="IPR001357">
    <property type="entry name" value="BRCT_dom"/>
</dbReference>
<dbReference type="InterPro" id="IPR059215">
    <property type="entry name" value="BRCT2_TopBP1-like"/>
</dbReference>
<dbReference type="Proteomes" id="UP000054560">
    <property type="component" value="Unassembled WGS sequence"/>
</dbReference>
<dbReference type="eggNOG" id="KOG1929">
    <property type="taxonomic scope" value="Eukaryota"/>
</dbReference>
<feature type="region of interest" description="Disordered" evidence="2">
    <location>
        <begin position="309"/>
        <end position="344"/>
    </location>
</feature>
<gene>
    <name evidence="4" type="ORF">SARC_07228</name>
</gene>